<evidence type="ECO:0000256" key="1">
    <source>
        <dbReference type="ARBA" id="ARBA00000085"/>
    </source>
</evidence>
<keyword evidence="12 15" id="KW-1133">Transmembrane helix</keyword>
<evidence type="ECO:0000256" key="7">
    <source>
        <dbReference type="ARBA" id="ARBA00022679"/>
    </source>
</evidence>
<sequence>MKPVLLWPRTLGSRLSLIFLAGLILAQALSFGAQSYERYQSAKTAMLGNLETDVSTSIAILERLPASERESWLPRLERHNYRYLLNEGVPGIPMQPDEVPIAVPSLKEAIGRDYPLTFSDIPGPRKHFQAHLKLRDGSPVTLDVTPSVMPMSPWLPFVLLGQLLLMLGCAWLAVRIAVRPLTRLAHAVENLDPNTHGVHLDEAGPTEVARAAAAFNAMQARIAAYLKERMQLLAAISHDLQTPITRMKLRAEFMDDSTEKDKLWQDLGEIEHLVREGVAYARSVHGATEANCRIDLDAFLDSLVFDYQDTGQAVELIGKNGGLIDTRPHALRRVLVNLVDNALKFAGSAQIVITPQKNRRLSILVLDRGPGIAQAELEEVLKPFYRVESSRNRSTGGTGLGLAIAQQLATAMGGTLTLSNRDGGGLCAELELNMGDTPAGFATR</sequence>
<dbReference type="InterPro" id="IPR003594">
    <property type="entry name" value="HATPase_dom"/>
</dbReference>
<evidence type="ECO:0000256" key="8">
    <source>
        <dbReference type="ARBA" id="ARBA00022692"/>
    </source>
</evidence>
<dbReference type="CDD" id="cd00082">
    <property type="entry name" value="HisKA"/>
    <property type="match status" value="1"/>
</dbReference>
<dbReference type="Pfam" id="PF00672">
    <property type="entry name" value="HAMP"/>
    <property type="match status" value="1"/>
</dbReference>
<evidence type="ECO:0000256" key="5">
    <source>
        <dbReference type="ARBA" id="ARBA00022519"/>
    </source>
</evidence>
<dbReference type="InterPro" id="IPR004358">
    <property type="entry name" value="Sig_transdc_His_kin-like_C"/>
</dbReference>
<keyword evidence="10 18" id="KW-0418">Kinase</keyword>
<keyword evidence="5" id="KW-0997">Cell inner membrane</keyword>
<dbReference type="GO" id="GO:0005886">
    <property type="term" value="C:plasma membrane"/>
    <property type="evidence" value="ECO:0007669"/>
    <property type="project" value="UniProtKB-SubCell"/>
</dbReference>
<dbReference type="Pfam" id="PF02518">
    <property type="entry name" value="HATPase_c"/>
    <property type="match status" value="1"/>
</dbReference>
<protein>
    <recommendedName>
        <fullName evidence="3">histidine kinase</fullName>
        <ecNumber evidence="3">2.7.13.3</ecNumber>
    </recommendedName>
</protein>
<dbReference type="InterPro" id="IPR005467">
    <property type="entry name" value="His_kinase_dom"/>
</dbReference>
<keyword evidence="14 15" id="KW-0472">Membrane</keyword>
<dbReference type="InterPro" id="IPR003661">
    <property type="entry name" value="HisK_dim/P_dom"/>
</dbReference>
<keyword evidence="8 15" id="KW-0812">Transmembrane</keyword>
<dbReference type="SMART" id="SM00304">
    <property type="entry name" value="HAMP"/>
    <property type="match status" value="1"/>
</dbReference>
<dbReference type="EC" id="2.7.13.3" evidence="3"/>
<comment type="subcellular location">
    <subcellularLocation>
        <location evidence="2">Cell inner membrane</location>
        <topology evidence="2">Multi-pass membrane protein</topology>
    </subcellularLocation>
</comment>
<evidence type="ECO:0000256" key="2">
    <source>
        <dbReference type="ARBA" id="ARBA00004429"/>
    </source>
</evidence>
<keyword evidence="11" id="KW-0067">ATP-binding</keyword>
<comment type="caution">
    <text evidence="18">The sequence shown here is derived from an EMBL/GenBank/DDBJ whole genome shotgun (WGS) entry which is preliminary data.</text>
</comment>
<dbReference type="AlphaFoldDB" id="A0A7Y7WLQ2"/>
<keyword evidence="9" id="KW-0547">Nucleotide-binding</keyword>
<evidence type="ECO:0000256" key="10">
    <source>
        <dbReference type="ARBA" id="ARBA00022777"/>
    </source>
</evidence>
<evidence type="ECO:0000259" key="17">
    <source>
        <dbReference type="PROSITE" id="PS50885"/>
    </source>
</evidence>
<dbReference type="EMBL" id="JACAQA010000002">
    <property type="protein sequence ID" value="NWB83771.1"/>
    <property type="molecule type" value="Genomic_DNA"/>
</dbReference>
<keyword evidence="7" id="KW-0808">Transferase</keyword>
<evidence type="ECO:0000256" key="3">
    <source>
        <dbReference type="ARBA" id="ARBA00012438"/>
    </source>
</evidence>
<comment type="catalytic activity">
    <reaction evidence="1">
        <text>ATP + protein L-histidine = ADP + protein N-phospho-L-histidine.</text>
        <dbReference type="EC" id="2.7.13.3"/>
    </reaction>
</comment>
<dbReference type="Gene3D" id="3.30.565.10">
    <property type="entry name" value="Histidine kinase-like ATPase, C-terminal domain"/>
    <property type="match status" value="1"/>
</dbReference>
<organism evidence="18 19">
    <name type="scientific">Pseudomonas gingeri</name>
    <dbReference type="NCBI Taxonomy" id="117681"/>
    <lineage>
        <taxon>Bacteria</taxon>
        <taxon>Pseudomonadati</taxon>
        <taxon>Pseudomonadota</taxon>
        <taxon>Gammaproteobacteria</taxon>
        <taxon>Pseudomonadales</taxon>
        <taxon>Pseudomonadaceae</taxon>
        <taxon>Pseudomonas</taxon>
    </lineage>
</organism>
<evidence type="ECO:0000256" key="14">
    <source>
        <dbReference type="ARBA" id="ARBA00023136"/>
    </source>
</evidence>
<evidence type="ECO:0000256" key="11">
    <source>
        <dbReference type="ARBA" id="ARBA00022840"/>
    </source>
</evidence>
<gene>
    <name evidence="18" type="ORF">HX830_02655</name>
</gene>
<reference evidence="18 19" key="1">
    <citation type="submission" date="2020-04" db="EMBL/GenBank/DDBJ databases">
        <title>Molecular characterization of pseudomonads from Agaricus bisporus reveal novel blotch 2 pathogens in Western Europe.</title>
        <authorList>
            <person name="Taparia T."/>
            <person name="Krijger M."/>
            <person name="Haynes E."/>
            <person name="Elpinstone J.G."/>
            <person name="Noble R."/>
            <person name="Van Der Wolf J."/>
        </authorList>
    </citation>
    <scope>NUCLEOTIDE SEQUENCE [LARGE SCALE GENOMIC DNA]</scope>
    <source>
        <strain evidence="18 19">G9001</strain>
    </source>
</reference>
<evidence type="ECO:0000256" key="4">
    <source>
        <dbReference type="ARBA" id="ARBA00022475"/>
    </source>
</evidence>
<dbReference type="PANTHER" id="PTHR44936">
    <property type="entry name" value="SENSOR PROTEIN CREC"/>
    <property type="match status" value="1"/>
</dbReference>
<feature type="domain" description="HAMP" evidence="17">
    <location>
        <begin position="175"/>
        <end position="227"/>
    </location>
</feature>
<dbReference type="SMART" id="SM00387">
    <property type="entry name" value="HATPase_c"/>
    <property type="match status" value="1"/>
</dbReference>
<dbReference type="GO" id="GO:0000155">
    <property type="term" value="F:phosphorelay sensor kinase activity"/>
    <property type="evidence" value="ECO:0007669"/>
    <property type="project" value="InterPro"/>
</dbReference>
<keyword evidence="4" id="KW-1003">Cell membrane</keyword>
<evidence type="ECO:0000256" key="9">
    <source>
        <dbReference type="ARBA" id="ARBA00022741"/>
    </source>
</evidence>
<feature type="transmembrane region" description="Helical" evidence="15">
    <location>
        <begin position="154"/>
        <end position="174"/>
    </location>
</feature>
<proteinExistence type="predicted"/>
<dbReference type="PROSITE" id="PS50109">
    <property type="entry name" value="HIS_KIN"/>
    <property type="match status" value="1"/>
</dbReference>
<dbReference type="PRINTS" id="PR00344">
    <property type="entry name" value="BCTRLSENSOR"/>
</dbReference>
<dbReference type="InterPro" id="IPR050980">
    <property type="entry name" value="2C_sensor_his_kinase"/>
</dbReference>
<name>A0A7Y7WLQ2_9PSED</name>
<evidence type="ECO:0000256" key="12">
    <source>
        <dbReference type="ARBA" id="ARBA00022989"/>
    </source>
</evidence>
<evidence type="ECO:0000256" key="6">
    <source>
        <dbReference type="ARBA" id="ARBA00022553"/>
    </source>
</evidence>
<evidence type="ECO:0000256" key="15">
    <source>
        <dbReference type="SAM" id="Phobius"/>
    </source>
</evidence>
<keyword evidence="13" id="KW-0902">Two-component regulatory system</keyword>
<accession>A0A7Y7WLQ2</accession>
<dbReference type="InterPro" id="IPR036097">
    <property type="entry name" value="HisK_dim/P_sf"/>
</dbReference>
<evidence type="ECO:0000256" key="13">
    <source>
        <dbReference type="ARBA" id="ARBA00023012"/>
    </source>
</evidence>
<dbReference type="Gene3D" id="1.10.287.130">
    <property type="match status" value="1"/>
</dbReference>
<feature type="domain" description="Histidine kinase" evidence="16">
    <location>
        <begin position="235"/>
        <end position="436"/>
    </location>
</feature>
<dbReference type="Proteomes" id="UP000522864">
    <property type="component" value="Unassembled WGS sequence"/>
</dbReference>
<dbReference type="InterPro" id="IPR003660">
    <property type="entry name" value="HAMP_dom"/>
</dbReference>
<dbReference type="PROSITE" id="PS50885">
    <property type="entry name" value="HAMP"/>
    <property type="match status" value="1"/>
</dbReference>
<keyword evidence="6" id="KW-0597">Phosphoprotein</keyword>
<dbReference type="RefSeq" id="WP_177098879.1">
    <property type="nucleotide sequence ID" value="NZ_JACAQA010000002.1"/>
</dbReference>
<dbReference type="PANTHER" id="PTHR44936:SF5">
    <property type="entry name" value="SENSOR HISTIDINE KINASE ENVZ"/>
    <property type="match status" value="1"/>
</dbReference>
<evidence type="ECO:0000313" key="18">
    <source>
        <dbReference type="EMBL" id="NWB83771.1"/>
    </source>
</evidence>
<dbReference type="GO" id="GO:0005524">
    <property type="term" value="F:ATP binding"/>
    <property type="evidence" value="ECO:0007669"/>
    <property type="project" value="UniProtKB-KW"/>
</dbReference>
<dbReference type="InterPro" id="IPR036890">
    <property type="entry name" value="HATPase_C_sf"/>
</dbReference>
<evidence type="ECO:0000259" key="16">
    <source>
        <dbReference type="PROSITE" id="PS50109"/>
    </source>
</evidence>
<dbReference type="SUPFAM" id="SSF55874">
    <property type="entry name" value="ATPase domain of HSP90 chaperone/DNA topoisomerase II/histidine kinase"/>
    <property type="match status" value="1"/>
</dbReference>
<evidence type="ECO:0000313" key="19">
    <source>
        <dbReference type="Proteomes" id="UP000522864"/>
    </source>
</evidence>
<dbReference type="SUPFAM" id="SSF47384">
    <property type="entry name" value="Homodimeric domain of signal transducing histidine kinase"/>
    <property type="match status" value="1"/>
</dbReference>